<organism evidence="4 5">
    <name type="scientific">Halomonas cupida</name>
    <dbReference type="NCBI Taxonomy" id="44933"/>
    <lineage>
        <taxon>Bacteria</taxon>
        <taxon>Pseudomonadati</taxon>
        <taxon>Pseudomonadota</taxon>
        <taxon>Gammaproteobacteria</taxon>
        <taxon>Oceanospirillales</taxon>
        <taxon>Halomonadaceae</taxon>
        <taxon>Halomonas</taxon>
    </lineage>
</organism>
<accession>A0A1M7G500</accession>
<dbReference type="Proteomes" id="UP000321726">
    <property type="component" value="Unassembled WGS sequence"/>
</dbReference>
<keyword evidence="3" id="KW-0966">Cell projection</keyword>
<name>A0A1M7G500_9GAMM</name>
<feature type="compositionally biased region" description="Basic and acidic residues" evidence="1">
    <location>
        <begin position="39"/>
        <end position="54"/>
    </location>
</feature>
<dbReference type="EMBL" id="FRCA01000005">
    <property type="protein sequence ID" value="SHM11444.1"/>
    <property type="molecule type" value="Genomic_DNA"/>
</dbReference>
<keyword evidence="3" id="KW-0969">Cilium</keyword>
<feature type="region of interest" description="Disordered" evidence="1">
    <location>
        <begin position="30"/>
        <end position="74"/>
    </location>
</feature>
<proteinExistence type="predicted"/>
<feature type="region of interest" description="Disordered" evidence="1">
    <location>
        <begin position="203"/>
        <end position="236"/>
    </location>
</feature>
<sequence length="403" mass="43972">MSGINSLIDTLLHQVLGKRVDLPAPRDFNAPVKAIDPGRGPHEVHSDSRLDARHSSAVARNETGQGSSHTAPAGGVTPSAIIRLSAPAQHIADLLLRFPAPSSVITSRQPLLSAPPLPSPQSPPASTDLKTDHAAHSAPTALGASNEASVRPEVNQIALRLGHQVRDSGLFFESHLARWIKGEMPREQLAREPQMWRLLQFHPAASPDHQRGRPQGLTSAPWRASQPAGFVPQGSPLVSSLEAHETTSQQPQHSGDHAHRPAVHDSLAPLVRHQLELLSTPALRWEGDVWSGLFMALLLQPDSRHQGDDRQPIDRGGNDDSRQQAWQAHMQLDVDRFGTLSIDARLEETRLSLTLGTEDEQLRETLRQHQQTLASRLRGHGLQQIDIQVGACPSTRQDTPAND</sequence>
<dbReference type="InterPro" id="IPR021136">
    <property type="entry name" value="Flagellar_hook_control-like_C"/>
</dbReference>
<feature type="region of interest" description="Disordered" evidence="1">
    <location>
        <begin position="109"/>
        <end position="149"/>
    </location>
</feature>
<evidence type="ECO:0000259" key="2">
    <source>
        <dbReference type="Pfam" id="PF02120"/>
    </source>
</evidence>
<evidence type="ECO:0000313" key="3">
    <source>
        <dbReference type="EMBL" id="GEN23656.1"/>
    </source>
</evidence>
<feature type="region of interest" description="Disordered" evidence="1">
    <location>
        <begin position="241"/>
        <end position="260"/>
    </location>
</feature>
<evidence type="ECO:0000256" key="1">
    <source>
        <dbReference type="SAM" id="MobiDB-lite"/>
    </source>
</evidence>
<reference evidence="3 6" key="2">
    <citation type="submission" date="2019-07" db="EMBL/GenBank/DDBJ databases">
        <title>Whole genome shotgun sequence of Halomonas cupida NBRC 102219.</title>
        <authorList>
            <person name="Hosoyama A."/>
            <person name="Uohara A."/>
            <person name="Ohji S."/>
            <person name="Ichikawa N."/>
        </authorList>
    </citation>
    <scope>NUCLEOTIDE SEQUENCE [LARGE SCALE GENOMIC DNA]</scope>
    <source>
        <strain evidence="3 6">NBRC 102219</strain>
    </source>
</reference>
<evidence type="ECO:0000313" key="6">
    <source>
        <dbReference type="Proteomes" id="UP000321726"/>
    </source>
</evidence>
<dbReference type="RefSeq" id="WP_073435240.1">
    <property type="nucleotide sequence ID" value="NZ_BJXU01000052.1"/>
</dbReference>
<dbReference type="STRING" id="44933.SAMN05660971_02196"/>
<dbReference type="OrthoDB" id="5296742at2"/>
<protein>
    <submittedName>
        <fullName evidence="3">Flagellar hook-length control protein FliK</fullName>
    </submittedName>
</protein>
<gene>
    <name evidence="3" type="ORF">HCU01_16050</name>
    <name evidence="4" type="ORF">SAMN05660971_02196</name>
</gene>
<dbReference type="Pfam" id="PF02120">
    <property type="entry name" value="Flg_hook"/>
    <property type="match status" value="1"/>
</dbReference>
<keyword evidence="6" id="KW-1185">Reference proteome</keyword>
<reference evidence="4 5" key="1">
    <citation type="submission" date="2016-11" db="EMBL/GenBank/DDBJ databases">
        <authorList>
            <person name="Jaros S."/>
            <person name="Januszkiewicz K."/>
            <person name="Wedrychowicz H."/>
        </authorList>
    </citation>
    <scope>NUCLEOTIDE SEQUENCE [LARGE SCALE GENOMIC DNA]</scope>
    <source>
        <strain evidence="4 5">DSM 4740</strain>
    </source>
</reference>
<dbReference type="Gene3D" id="3.30.750.140">
    <property type="match status" value="1"/>
</dbReference>
<dbReference type="AlphaFoldDB" id="A0A1M7G500"/>
<dbReference type="EMBL" id="BJXU01000052">
    <property type="protein sequence ID" value="GEN23656.1"/>
    <property type="molecule type" value="Genomic_DNA"/>
</dbReference>
<dbReference type="Proteomes" id="UP000184123">
    <property type="component" value="Unassembled WGS sequence"/>
</dbReference>
<evidence type="ECO:0000313" key="4">
    <source>
        <dbReference type="EMBL" id="SHM11444.1"/>
    </source>
</evidence>
<feature type="compositionally biased region" description="Pro residues" evidence="1">
    <location>
        <begin position="113"/>
        <end position="123"/>
    </location>
</feature>
<dbReference type="InterPro" id="IPR038610">
    <property type="entry name" value="FliK-like_C_sf"/>
</dbReference>
<feature type="domain" description="Flagellar hook-length control protein-like C-terminal" evidence="2">
    <location>
        <begin position="318"/>
        <end position="391"/>
    </location>
</feature>
<keyword evidence="3" id="KW-0282">Flagellum</keyword>
<evidence type="ECO:0000313" key="5">
    <source>
        <dbReference type="Proteomes" id="UP000184123"/>
    </source>
</evidence>